<keyword evidence="6" id="KW-0418">Kinase</keyword>
<dbReference type="GO" id="GO:0008652">
    <property type="term" value="P:amino acid biosynthetic process"/>
    <property type="evidence" value="ECO:0007669"/>
    <property type="project" value="UniProtKB-KW"/>
</dbReference>
<dbReference type="GO" id="GO:0009073">
    <property type="term" value="P:aromatic amino acid family biosynthetic process"/>
    <property type="evidence" value="ECO:0007669"/>
    <property type="project" value="UniProtKB-KW"/>
</dbReference>
<dbReference type="GO" id="GO:0004765">
    <property type="term" value="F:shikimate kinase activity"/>
    <property type="evidence" value="ECO:0007669"/>
    <property type="project" value="TreeGrafter"/>
</dbReference>
<dbReference type="FunFam" id="3.40.50.300:FF:001033">
    <property type="entry name" value="Shikimate kinase 2, chloroplastic"/>
    <property type="match status" value="1"/>
</dbReference>
<evidence type="ECO:0000256" key="3">
    <source>
        <dbReference type="ARBA" id="ARBA00022605"/>
    </source>
</evidence>
<evidence type="ECO:0000256" key="8">
    <source>
        <dbReference type="ARBA" id="ARBA00023141"/>
    </source>
</evidence>
<proteinExistence type="inferred from homology"/>
<evidence type="ECO:0000313" key="9">
    <source>
        <dbReference type="EMBL" id="KAG0554715.1"/>
    </source>
</evidence>
<evidence type="ECO:0000256" key="2">
    <source>
        <dbReference type="ARBA" id="ARBA00006997"/>
    </source>
</evidence>
<keyword evidence="7" id="KW-0067">ATP-binding</keyword>
<keyword evidence="10" id="KW-1185">Reference proteome</keyword>
<keyword evidence="5" id="KW-0547">Nucleotide-binding</keyword>
<dbReference type="Pfam" id="PF01202">
    <property type="entry name" value="SKI"/>
    <property type="match status" value="1"/>
</dbReference>
<organism evidence="9 10">
    <name type="scientific">Ceratodon purpureus</name>
    <name type="common">Fire moss</name>
    <name type="synonym">Dicranum purpureum</name>
    <dbReference type="NCBI Taxonomy" id="3225"/>
    <lineage>
        <taxon>Eukaryota</taxon>
        <taxon>Viridiplantae</taxon>
        <taxon>Streptophyta</taxon>
        <taxon>Embryophyta</taxon>
        <taxon>Bryophyta</taxon>
        <taxon>Bryophytina</taxon>
        <taxon>Bryopsida</taxon>
        <taxon>Dicranidae</taxon>
        <taxon>Pseudoditrichales</taxon>
        <taxon>Ditrichaceae</taxon>
        <taxon>Ceratodon</taxon>
    </lineage>
</organism>
<dbReference type="PRINTS" id="PR01100">
    <property type="entry name" value="SHIKIMTKNASE"/>
</dbReference>
<evidence type="ECO:0000256" key="7">
    <source>
        <dbReference type="ARBA" id="ARBA00022840"/>
    </source>
</evidence>
<comment type="similarity">
    <text evidence="2">Belongs to the shikimate kinase family.</text>
</comment>
<keyword evidence="3" id="KW-0028">Amino-acid biosynthesis</keyword>
<dbReference type="AlphaFoldDB" id="A0A8T0G797"/>
<dbReference type="CDD" id="cd00464">
    <property type="entry name" value="SK"/>
    <property type="match status" value="1"/>
</dbReference>
<evidence type="ECO:0000313" key="10">
    <source>
        <dbReference type="Proteomes" id="UP000822688"/>
    </source>
</evidence>
<dbReference type="PANTHER" id="PTHR21087:SF16">
    <property type="entry name" value="SHIKIMATE KINASE 1, CHLOROPLASTIC"/>
    <property type="match status" value="1"/>
</dbReference>
<gene>
    <name evidence="9" type="ORF">KC19_12G113300</name>
</gene>
<comment type="caution">
    <text evidence="9">The sequence shown here is derived from an EMBL/GenBank/DDBJ whole genome shotgun (WGS) entry which is preliminary data.</text>
</comment>
<evidence type="ECO:0000256" key="6">
    <source>
        <dbReference type="ARBA" id="ARBA00022777"/>
    </source>
</evidence>
<dbReference type="InterPro" id="IPR027417">
    <property type="entry name" value="P-loop_NTPase"/>
</dbReference>
<name>A0A8T0G797_CERPU</name>
<dbReference type="GO" id="GO:0005524">
    <property type="term" value="F:ATP binding"/>
    <property type="evidence" value="ECO:0007669"/>
    <property type="project" value="UniProtKB-KW"/>
</dbReference>
<sequence>MSLLHIDSQNKMAALGVASVSRSFVSLQETTPGPCHWGGYQRFRPSAARLTTFQRECSLNALRPWERRSLAKDKVVMAFSSQHNLSATDLSDDAVAEDLSPNYDLELMKKADEVRDDLHGTCIFLIGLLDSRKAFIGKTLAKELGYYFFDSNDLVQQAAGEAEISEGEEGYSEAETEVLKQLSAVGRLVVSTGAGTVAKSENWGFLRHGIVIWIDMPVETVAKDAKTRHLLVPNCADDEALAKMSKLYEERKETYRNADAMVSIQALSAQLGFKSPSEITPTMTALEVLNVIGVLIKEKQAKKVRQ</sequence>
<accession>A0A8T0G797</accession>
<evidence type="ECO:0000256" key="1">
    <source>
        <dbReference type="ARBA" id="ARBA00004229"/>
    </source>
</evidence>
<evidence type="ECO:0000256" key="4">
    <source>
        <dbReference type="ARBA" id="ARBA00022679"/>
    </source>
</evidence>
<dbReference type="EMBL" id="CM026433">
    <property type="protein sequence ID" value="KAG0554715.1"/>
    <property type="molecule type" value="Genomic_DNA"/>
</dbReference>
<evidence type="ECO:0000256" key="5">
    <source>
        <dbReference type="ARBA" id="ARBA00022741"/>
    </source>
</evidence>
<keyword evidence="4" id="KW-0808">Transferase</keyword>
<protein>
    <recommendedName>
        <fullName evidence="11">Shikimate kinase</fullName>
    </recommendedName>
</protein>
<comment type="subcellular location">
    <subcellularLocation>
        <location evidence="1">Plastid</location>
        <location evidence="1">Chloroplast</location>
    </subcellularLocation>
</comment>
<evidence type="ECO:0008006" key="11">
    <source>
        <dbReference type="Google" id="ProtNLM"/>
    </source>
</evidence>
<dbReference type="Gene3D" id="3.40.50.300">
    <property type="entry name" value="P-loop containing nucleotide triphosphate hydrolases"/>
    <property type="match status" value="1"/>
</dbReference>
<keyword evidence="8" id="KW-0057">Aromatic amino acid biosynthesis</keyword>
<dbReference type="GO" id="GO:0005829">
    <property type="term" value="C:cytosol"/>
    <property type="evidence" value="ECO:0007669"/>
    <property type="project" value="TreeGrafter"/>
</dbReference>
<reference evidence="9" key="1">
    <citation type="submission" date="2020-06" db="EMBL/GenBank/DDBJ databases">
        <title>WGS assembly of Ceratodon purpureus strain R40.</title>
        <authorList>
            <person name="Carey S.B."/>
            <person name="Jenkins J."/>
            <person name="Shu S."/>
            <person name="Lovell J.T."/>
            <person name="Sreedasyam A."/>
            <person name="Maumus F."/>
            <person name="Tiley G.P."/>
            <person name="Fernandez-Pozo N."/>
            <person name="Barry K."/>
            <person name="Chen C."/>
            <person name="Wang M."/>
            <person name="Lipzen A."/>
            <person name="Daum C."/>
            <person name="Saski C.A."/>
            <person name="Payton A.C."/>
            <person name="Mcbreen J.C."/>
            <person name="Conrad R.E."/>
            <person name="Kollar L.M."/>
            <person name="Olsson S."/>
            <person name="Huttunen S."/>
            <person name="Landis J.B."/>
            <person name="Wickett N.J."/>
            <person name="Johnson M.G."/>
            <person name="Rensing S.A."/>
            <person name="Grimwood J."/>
            <person name="Schmutz J."/>
            <person name="Mcdaniel S.F."/>
        </authorList>
    </citation>
    <scope>NUCLEOTIDE SEQUENCE</scope>
    <source>
        <strain evidence="9">R40</strain>
    </source>
</reference>
<dbReference type="PANTHER" id="PTHR21087">
    <property type="entry name" value="SHIKIMATE KINASE"/>
    <property type="match status" value="1"/>
</dbReference>
<dbReference type="HAMAP" id="MF_00109">
    <property type="entry name" value="Shikimate_kinase"/>
    <property type="match status" value="1"/>
</dbReference>
<dbReference type="InterPro" id="IPR000623">
    <property type="entry name" value="Shikimate_kinase/TSH1"/>
</dbReference>
<dbReference type="InterPro" id="IPR031322">
    <property type="entry name" value="Shikimate/glucono_kinase"/>
</dbReference>
<dbReference type="GO" id="GO:0009507">
    <property type="term" value="C:chloroplast"/>
    <property type="evidence" value="ECO:0007669"/>
    <property type="project" value="UniProtKB-SubCell"/>
</dbReference>
<dbReference type="Proteomes" id="UP000822688">
    <property type="component" value="Chromosome 12"/>
</dbReference>
<dbReference type="SUPFAM" id="SSF52540">
    <property type="entry name" value="P-loop containing nucleoside triphosphate hydrolases"/>
    <property type="match status" value="1"/>
</dbReference>